<evidence type="ECO:0000256" key="1">
    <source>
        <dbReference type="SAM" id="MobiDB-lite"/>
    </source>
</evidence>
<evidence type="ECO:0000313" key="3">
    <source>
        <dbReference type="Proteomes" id="UP000765509"/>
    </source>
</evidence>
<organism evidence="2 3">
    <name type="scientific">Austropuccinia psidii MF-1</name>
    <dbReference type="NCBI Taxonomy" id="1389203"/>
    <lineage>
        <taxon>Eukaryota</taxon>
        <taxon>Fungi</taxon>
        <taxon>Dikarya</taxon>
        <taxon>Basidiomycota</taxon>
        <taxon>Pucciniomycotina</taxon>
        <taxon>Pucciniomycetes</taxon>
        <taxon>Pucciniales</taxon>
        <taxon>Sphaerophragmiaceae</taxon>
        <taxon>Austropuccinia</taxon>
    </lineage>
</organism>
<feature type="compositionally biased region" description="Polar residues" evidence="1">
    <location>
        <begin position="1"/>
        <end position="19"/>
    </location>
</feature>
<evidence type="ECO:0000313" key="2">
    <source>
        <dbReference type="EMBL" id="MBW0515734.1"/>
    </source>
</evidence>
<feature type="compositionally biased region" description="Polar residues" evidence="1">
    <location>
        <begin position="141"/>
        <end position="157"/>
    </location>
</feature>
<feature type="compositionally biased region" description="Polar residues" evidence="1">
    <location>
        <begin position="26"/>
        <end position="41"/>
    </location>
</feature>
<feature type="region of interest" description="Disordered" evidence="1">
    <location>
        <begin position="139"/>
        <end position="190"/>
    </location>
</feature>
<dbReference type="AlphaFoldDB" id="A0A9Q3E6L2"/>
<feature type="region of interest" description="Disordered" evidence="1">
    <location>
        <begin position="1"/>
        <end position="58"/>
    </location>
</feature>
<gene>
    <name evidence="2" type="ORF">O181_055449</name>
</gene>
<sequence>MPSTRSEASYNPSRSSQNCHGRDYGISQSVTEEQGSVNGSPNEKLCHSEADNTFLPSKRPETTTRILFGHIKSQPEGLQQCIAAQRVPDPCISVEKLHEFLPECEKIPGPSQHFQVTQWMASIDGKEKHDTFNSIMEGEKPSTTQASAKNIPSSHKQQFQHEKAATISEQGKSQSTSHKPLQQGLQNPKDSAGCHGKCISYGQNNDGVAEKGGSQTKISELISDILDGIPNLYIAINDVKSHISNKNSAICNNVKTNNLILSQRNETLMCFEKVSRPIKSSCNDNQF</sequence>
<feature type="compositionally biased region" description="Polar residues" evidence="1">
    <location>
        <begin position="167"/>
        <end position="189"/>
    </location>
</feature>
<keyword evidence="3" id="KW-1185">Reference proteome</keyword>
<dbReference type="EMBL" id="AVOT02024816">
    <property type="protein sequence ID" value="MBW0515734.1"/>
    <property type="molecule type" value="Genomic_DNA"/>
</dbReference>
<protein>
    <submittedName>
        <fullName evidence="2">Uncharacterized protein</fullName>
    </submittedName>
</protein>
<reference evidence="2" key="1">
    <citation type="submission" date="2021-03" db="EMBL/GenBank/DDBJ databases">
        <title>Draft genome sequence of rust myrtle Austropuccinia psidii MF-1, a brazilian biotype.</title>
        <authorList>
            <person name="Quecine M.C."/>
            <person name="Pachon D.M.R."/>
            <person name="Bonatelli M.L."/>
            <person name="Correr F.H."/>
            <person name="Franceschini L.M."/>
            <person name="Leite T.F."/>
            <person name="Margarido G.R.A."/>
            <person name="Almeida C.A."/>
            <person name="Ferrarezi J.A."/>
            <person name="Labate C.A."/>
        </authorList>
    </citation>
    <scope>NUCLEOTIDE SEQUENCE</scope>
    <source>
        <strain evidence="2">MF-1</strain>
    </source>
</reference>
<accession>A0A9Q3E6L2</accession>
<comment type="caution">
    <text evidence="2">The sequence shown here is derived from an EMBL/GenBank/DDBJ whole genome shotgun (WGS) entry which is preliminary data.</text>
</comment>
<dbReference type="Proteomes" id="UP000765509">
    <property type="component" value="Unassembled WGS sequence"/>
</dbReference>
<name>A0A9Q3E6L2_9BASI</name>
<proteinExistence type="predicted"/>